<dbReference type="InterPro" id="IPR025345">
    <property type="entry name" value="DUF4249"/>
</dbReference>
<dbReference type="Pfam" id="PF14054">
    <property type="entry name" value="DUF4249"/>
    <property type="match status" value="1"/>
</dbReference>
<protein>
    <submittedName>
        <fullName evidence="2">DUF4249 domain-containing protein</fullName>
    </submittedName>
</protein>
<dbReference type="EMBL" id="JAFMYW010000005">
    <property type="protein sequence ID" value="MBO0950371.1"/>
    <property type="molecule type" value="Genomic_DNA"/>
</dbReference>
<evidence type="ECO:0000313" key="2">
    <source>
        <dbReference type="EMBL" id="MBO0950371.1"/>
    </source>
</evidence>
<keyword evidence="1" id="KW-0732">Signal</keyword>
<feature type="signal peptide" evidence="1">
    <location>
        <begin position="1"/>
        <end position="20"/>
    </location>
</feature>
<accession>A0ABS3JLU8</accession>
<feature type="chain" id="PRO_5045245254" evidence="1">
    <location>
        <begin position="21"/>
        <end position="303"/>
    </location>
</feature>
<gene>
    <name evidence="2" type="ORF">J2I46_17380</name>
</gene>
<reference evidence="2 3" key="1">
    <citation type="submission" date="2021-03" db="EMBL/GenBank/DDBJ databases">
        <title>Fibrella sp. HMF5405 genome sequencing and assembly.</title>
        <authorList>
            <person name="Kang H."/>
            <person name="Kim H."/>
            <person name="Bae S."/>
            <person name="Joh K."/>
        </authorList>
    </citation>
    <scope>NUCLEOTIDE SEQUENCE [LARGE SCALE GENOMIC DNA]</scope>
    <source>
        <strain evidence="2 3">HMF5405</strain>
    </source>
</reference>
<organism evidence="2 3">
    <name type="scientific">Fibrella forsythiae</name>
    <dbReference type="NCBI Taxonomy" id="2817061"/>
    <lineage>
        <taxon>Bacteria</taxon>
        <taxon>Pseudomonadati</taxon>
        <taxon>Bacteroidota</taxon>
        <taxon>Cytophagia</taxon>
        <taxon>Cytophagales</taxon>
        <taxon>Spirosomataceae</taxon>
        <taxon>Fibrella</taxon>
    </lineage>
</organism>
<name>A0ABS3JLU8_9BACT</name>
<comment type="caution">
    <text evidence="2">The sequence shown here is derived from an EMBL/GenBank/DDBJ whole genome shotgun (WGS) entry which is preliminary data.</text>
</comment>
<dbReference type="Proteomes" id="UP000664628">
    <property type="component" value="Unassembled WGS sequence"/>
</dbReference>
<keyword evidence="3" id="KW-1185">Reference proteome</keyword>
<proteinExistence type="predicted"/>
<evidence type="ECO:0000256" key="1">
    <source>
        <dbReference type="SAM" id="SignalP"/>
    </source>
</evidence>
<dbReference type="RefSeq" id="WP_207330326.1">
    <property type="nucleotide sequence ID" value="NZ_JAFMYW010000005.1"/>
</dbReference>
<sequence>MKVSSFIYAIAALTMAVALSSCETVINANIASAPTELAVDAWLTDQPGEQQIKLTQTTNYFNNATPTPALSASVTVGDNTGRVFNFTDPDNDGVYTWKPANTRDTTKIGVIGRTYGLSIQYQGESYAAAAQMPRVPRIDSVTFTKEKITPLSSEEGYRAEFFANDLAGAVDYYYIRFYRNGQLQVRPQDIVLAYNGAFRGSADTDGLMFIRPIRRSINPEKLYALNDSVRVELRSITFEGYTFWELLKAQLQNAGLFATPPSNVPSNIRNLKTGGTPAVGFFLVSPVRTRTTVVSAANLRNGA</sequence>
<evidence type="ECO:0000313" key="3">
    <source>
        <dbReference type="Proteomes" id="UP000664628"/>
    </source>
</evidence>
<dbReference type="PROSITE" id="PS51257">
    <property type="entry name" value="PROKAR_LIPOPROTEIN"/>
    <property type="match status" value="1"/>
</dbReference>